<dbReference type="EMBL" id="JANBVO010000017">
    <property type="protein sequence ID" value="KAJ9144189.1"/>
    <property type="molecule type" value="Genomic_DNA"/>
</dbReference>
<evidence type="ECO:0000256" key="13">
    <source>
        <dbReference type="ARBA" id="ARBA00043962"/>
    </source>
</evidence>
<sequence length="371" mass="40511">MRGGLAVVAVAASAVIATASPGRSVERRDEVLRLIKTSEADPGTWMTEAEKIANFGTKRGGWLDVTSASPEVLALMSSNASHSVRRTATAFPTELSHNEEAEKYISKVQTCGTKQWMRNLTDFYTRDYQTELGVQSGQWLLETVSYFAGRNPNAVVTTMKHDGFDQETIIATYPGESPALVVVGAHYDSTTVSPSGRAPGADDNGSGVVVILEALRVLAKYGFKPKNTLEFHFYAGEEGGELGSFDLWSRYNEEGKSVVAFVNQDMAGYSPSHAVSVFTDYADPGLVAYAQLIARVYTGTEPTSDICGYGCSDHYPAYLYGFPVVYVCDEPIATSSPYYHTEEDAYDTIMWDAIERHAIFTTGFLIEASYL</sequence>
<comment type="similarity">
    <text evidence="13">Belongs to the peptidase M28 family. M28E subfamily.</text>
</comment>
<evidence type="ECO:0000313" key="16">
    <source>
        <dbReference type="EMBL" id="KAJ9144189.1"/>
    </source>
</evidence>
<keyword evidence="3" id="KW-0031">Aminopeptidase</keyword>
<evidence type="ECO:0000256" key="14">
    <source>
        <dbReference type="RuleBase" id="RU361240"/>
    </source>
</evidence>
<protein>
    <recommendedName>
        <fullName evidence="14">Peptide hydrolase</fullName>
        <ecNumber evidence="14">3.4.-.-</ecNumber>
    </recommendedName>
</protein>
<proteinExistence type="inferred from homology"/>
<evidence type="ECO:0000256" key="4">
    <source>
        <dbReference type="ARBA" id="ARBA00022670"/>
    </source>
</evidence>
<keyword evidence="17" id="KW-1185">Reference proteome</keyword>
<keyword evidence="4 14" id="KW-0645">Protease</keyword>
<accession>A0AA38RQQ4</accession>
<evidence type="ECO:0000256" key="2">
    <source>
        <dbReference type="ARBA" id="ARBA00011245"/>
    </source>
</evidence>
<evidence type="ECO:0000313" key="17">
    <source>
        <dbReference type="Proteomes" id="UP001174694"/>
    </source>
</evidence>
<dbReference type="Gene3D" id="3.40.630.10">
    <property type="entry name" value="Zn peptidases"/>
    <property type="match status" value="1"/>
</dbReference>
<keyword evidence="6 14" id="KW-0732">Signal</keyword>
<reference evidence="16" key="1">
    <citation type="submission" date="2022-07" db="EMBL/GenBank/DDBJ databases">
        <title>Fungi with potential for degradation of polypropylene.</title>
        <authorList>
            <person name="Gostincar C."/>
        </authorList>
    </citation>
    <scope>NUCLEOTIDE SEQUENCE</scope>
    <source>
        <strain evidence="16">EXF-13308</strain>
    </source>
</reference>
<dbReference type="AlphaFoldDB" id="A0AA38RQQ4"/>
<evidence type="ECO:0000256" key="7">
    <source>
        <dbReference type="ARBA" id="ARBA00022801"/>
    </source>
</evidence>
<evidence type="ECO:0000256" key="10">
    <source>
        <dbReference type="ARBA" id="ARBA00023157"/>
    </source>
</evidence>
<comment type="caution">
    <text evidence="16">The sequence shown here is derived from an EMBL/GenBank/DDBJ whole genome shotgun (WGS) entry which is preliminary data.</text>
</comment>
<gene>
    <name evidence="16" type="ORF">NKR23_g6122</name>
</gene>
<dbReference type="EC" id="3.4.-.-" evidence="14"/>
<evidence type="ECO:0000256" key="9">
    <source>
        <dbReference type="ARBA" id="ARBA00023145"/>
    </source>
</evidence>
<evidence type="ECO:0000256" key="5">
    <source>
        <dbReference type="ARBA" id="ARBA00022723"/>
    </source>
</evidence>
<evidence type="ECO:0000256" key="6">
    <source>
        <dbReference type="ARBA" id="ARBA00022729"/>
    </source>
</evidence>
<dbReference type="InterPro" id="IPR045175">
    <property type="entry name" value="M28_fam"/>
</dbReference>
<organism evidence="16 17">
    <name type="scientific">Pleurostoma richardsiae</name>
    <dbReference type="NCBI Taxonomy" id="41990"/>
    <lineage>
        <taxon>Eukaryota</taxon>
        <taxon>Fungi</taxon>
        <taxon>Dikarya</taxon>
        <taxon>Ascomycota</taxon>
        <taxon>Pezizomycotina</taxon>
        <taxon>Sordariomycetes</taxon>
        <taxon>Sordariomycetidae</taxon>
        <taxon>Calosphaeriales</taxon>
        <taxon>Pleurostomataceae</taxon>
        <taxon>Pleurostoma</taxon>
    </lineage>
</organism>
<evidence type="ECO:0000256" key="12">
    <source>
        <dbReference type="ARBA" id="ARBA00043843"/>
    </source>
</evidence>
<dbReference type="GO" id="GO:0004177">
    <property type="term" value="F:aminopeptidase activity"/>
    <property type="evidence" value="ECO:0007669"/>
    <property type="project" value="UniProtKB-KW"/>
</dbReference>
<dbReference type="Pfam" id="PF04389">
    <property type="entry name" value="Peptidase_M28"/>
    <property type="match status" value="1"/>
</dbReference>
<keyword evidence="7 14" id="KW-0378">Hydrolase</keyword>
<keyword evidence="11" id="KW-0325">Glycoprotein</keyword>
<dbReference type="GO" id="GO:0006508">
    <property type="term" value="P:proteolysis"/>
    <property type="evidence" value="ECO:0007669"/>
    <property type="project" value="UniProtKB-KW"/>
</dbReference>
<evidence type="ECO:0000256" key="3">
    <source>
        <dbReference type="ARBA" id="ARBA00022438"/>
    </source>
</evidence>
<comment type="cofactor">
    <cofactor evidence="1">
        <name>Zn(2+)</name>
        <dbReference type="ChEBI" id="CHEBI:29105"/>
    </cofactor>
</comment>
<dbReference type="PANTHER" id="PTHR12147">
    <property type="entry name" value="METALLOPEPTIDASE M28 FAMILY MEMBER"/>
    <property type="match status" value="1"/>
</dbReference>
<evidence type="ECO:0000256" key="8">
    <source>
        <dbReference type="ARBA" id="ARBA00022833"/>
    </source>
</evidence>
<dbReference type="InterPro" id="IPR007484">
    <property type="entry name" value="Peptidase_M28"/>
</dbReference>
<dbReference type="GO" id="GO:0008235">
    <property type="term" value="F:metalloexopeptidase activity"/>
    <property type="evidence" value="ECO:0007669"/>
    <property type="project" value="InterPro"/>
</dbReference>
<dbReference type="Proteomes" id="UP001174694">
    <property type="component" value="Unassembled WGS sequence"/>
</dbReference>
<dbReference type="PANTHER" id="PTHR12147:SF56">
    <property type="entry name" value="AMINOPEPTIDASE YDR415C-RELATED"/>
    <property type="match status" value="1"/>
</dbReference>
<evidence type="ECO:0000259" key="15">
    <source>
        <dbReference type="Pfam" id="PF04389"/>
    </source>
</evidence>
<name>A0AA38RQQ4_9PEZI</name>
<evidence type="ECO:0000256" key="11">
    <source>
        <dbReference type="ARBA" id="ARBA00023180"/>
    </source>
</evidence>
<feature type="signal peptide" evidence="14">
    <location>
        <begin position="1"/>
        <end position="19"/>
    </location>
</feature>
<comment type="function">
    <text evidence="12">Extracellular aminopeptidase that allows assimilation of proteinaceous substrates.</text>
</comment>
<keyword evidence="10" id="KW-1015">Disulfide bond</keyword>
<comment type="subunit">
    <text evidence="2">Monomer.</text>
</comment>
<keyword evidence="8 14" id="KW-0862">Zinc</keyword>
<keyword evidence="5 14" id="KW-0479">Metal-binding</keyword>
<dbReference type="GO" id="GO:0046872">
    <property type="term" value="F:metal ion binding"/>
    <property type="evidence" value="ECO:0007669"/>
    <property type="project" value="UniProtKB-KW"/>
</dbReference>
<feature type="domain" description="Peptidase M28" evidence="15">
    <location>
        <begin position="169"/>
        <end position="358"/>
    </location>
</feature>
<feature type="chain" id="PRO_5041490266" description="Peptide hydrolase" evidence="14">
    <location>
        <begin position="20"/>
        <end position="371"/>
    </location>
</feature>
<dbReference type="SUPFAM" id="SSF53187">
    <property type="entry name" value="Zn-dependent exopeptidases"/>
    <property type="match status" value="1"/>
</dbReference>
<evidence type="ECO:0000256" key="1">
    <source>
        <dbReference type="ARBA" id="ARBA00001947"/>
    </source>
</evidence>
<keyword evidence="9" id="KW-0865">Zymogen</keyword>